<dbReference type="AlphaFoldDB" id="A0A845F6G3"/>
<dbReference type="OrthoDB" id="9814210at2"/>
<dbReference type="CDD" id="cd11615">
    <property type="entry name" value="SAF_NeuB_like"/>
    <property type="match status" value="1"/>
</dbReference>
<dbReference type="SUPFAM" id="SSF51269">
    <property type="entry name" value="AFP III-like domain"/>
    <property type="match status" value="1"/>
</dbReference>
<proteinExistence type="predicted"/>
<comment type="caution">
    <text evidence="2">The sequence shown here is derived from an EMBL/GenBank/DDBJ whole genome shotgun (WGS) entry which is preliminary data.</text>
</comment>
<accession>A0A845F6G3</accession>
<dbReference type="InterPro" id="IPR013785">
    <property type="entry name" value="Aldolase_TIM"/>
</dbReference>
<evidence type="ECO:0000313" key="2">
    <source>
        <dbReference type="EMBL" id="MYL69832.1"/>
    </source>
</evidence>
<dbReference type="SUPFAM" id="SSF51569">
    <property type="entry name" value="Aldolase"/>
    <property type="match status" value="1"/>
</dbReference>
<dbReference type="InterPro" id="IPR020007">
    <property type="entry name" value="NeuB/NeuA"/>
</dbReference>
<dbReference type="Gene3D" id="3.90.1210.10">
    <property type="entry name" value="Antifreeze-like/N-acetylneuraminic acid synthase C-terminal domain"/>
    <property type="match status" value="1"/>
</dbReference>
<dbReference type="PANTHER" id="PTHR42966:SF1">
    <property type="entry name" value="SIALIC ACID SYNTHASE"/>
    <property type="match status" value="1"/>
</dbReference>
<dbReference type="Gene3D" id="3.20.20.70">
    <property type="entry name" value="Aldolase class I"/>
    <property type="match status" value="1"/>
</dbReference>
<dbReference type="GO" id="GO:0050462">
    <property type="term" value="F:N-acetylneuraminate synthase activity"/>
    <property type="evidence" value="ECO:0007669"/>
    <property type="project" value="UniProtKB-EC"/>
</dbReference>
<dbReference type="InterPro" id="IPR013974">
    <property type="entry name" value="SAF"/>
</dbReference>
<dbReference type="EMBL" id="WMFA01000001">
    <property type="protein sequence ID" value="MYL69832.1"/>
    <property type="molecule type" value="Genomic_DNA"/>
</dbReference>
<dbReference type="InterPro" id="IPR006190">
    <property type="entry name" value="SAF_AFP_Neu5Ac"/>
</dbReference>
<dbReference type="PANTHER" id="PTHR42966">
    <property type="entry name" value="N-ACETYLNEURAMINATE SYNTHASE"/>
    <property type="match status" value="1"/>
</dbReference>
<evidence type="ECO:0000259" key="1">
    <source>
        <dbReference type="PROSITE" id="PS50844"/>
    </source>
</evidence>
<dbReference type="GO" id="GO:0016051">
    <property type="term" value="P:carbohydrate biosynthetic process"/>
    <property type="evidence" value="ECO:0007669"/>
    <property type="project" value="InterPro"/>
</dbReference>
<dbReference type="InterPro" id="IPR051690">
    <property type="entry name" value="PseI-like"/>
</dbReference>
<dbReference type="Proteomes" id="UP000450457">
    <property type="component" value="Unassembled WGS sequence"/>
</dbReference>
<dbReference type="PROSITE" id="PS50844">
    <property type="entry name" value="AFP_LIKE"/>
    <property type="match status" value="1"/>
</dbReference>
<reference evidence="2 3" key="1">
    <citation type="submission" date="2019-11" db="EMBL/GenBank/DDBJ databases">
        <title>Genome sequences of 17 halophilic strains isolated from different environments.</title>
        <authorList>
            <person name="Furrow R.E."/>
        </authorList>
    </citation>
    <scope>NUCLEOTIDE SEQUENCE [LARGE SCALE GENOMIC DNA]</scope>
    <source>
        <strain evidence="2 3">SL-4</strain>
    </source>
</reference>
<dbReference type="RefSeq" id="WP_160911142.1">
    <property type="nucleotide sequence ID" value="NZ_WMFA01000001.1"/>
</dbReference>
<dbReference type="EC" id="2.5.1.56" evidence="2"/>
<feature type="domain" description="AFP-like" evidence="1">
    <location>
        <begin position="278"/>
        <end position="330"/>
    </location>
</feature>
<dbReference type="NCBIfam" id="TIGR03569">
    <property type="entry name" value="NeuB_NnaB"/>
    <property type="match status" value="1"/>
</dbReference>
<organism evidence="2 3">
    <name type="scientific">Halobacillus litoralis</name>
    <dbReference type="NCBI Taxonomy" id="45668"/>
    <lineage>
        <taxon>Bacteria</taxon>
        <taxon>Bacillati</taxon>
        <taxon>Bacillota</taxon>
        <taxon>Bacilli</taxon>
        <taxon>Bacillales</taxon>
        <taxon>Bacillaceae</taxon>
        <taxon>Halobacillus</taxon>
    </lineage>
</organism>
<dbReference type="GeneID" id="78005975"/>
<dbReference type="InterPro" id="IPR013132">
    <property type="entry name" value="PseI/NeuA/B-like_N"/>
</dbReference>
<evidence type="ECO:0000313" key="3">
    <source>
        <dbReference type="Proteomes" id="UP000450457"/>
    </source>
</evidence>
<dbReference type="InterPro" id="IPR036732">
    <property type="entry name" value="AFP_Neu5c_C_sf"/>
</dbReference>
<keyword evidence="2" id="KW-0808">Transferase</keyword>
<dbReference type="InterPro" id="IPR057736">
    <property type="entry name" value="SAF_PseI/NeuA/NeuB"/>
</dbReference>
<name>A0A845F6G3_9BACI</name>
<dbReference type="Pfam" id="PF03102">
    <property type="entry name" value="NeuB"/>
    <property type="match status" value="1"/>
</dbReference>
<protein>
    <submittedName>
        <fullName evidence="2">N-acetylneuraminate synthase</fullName>
        <ecNumber evidence="2">2.5.1.56</ecNumber>
    </submittedName>
</protein>
<sequence length="330" mass="36773">MSVFIIAEAGVNHNGCLQTAKKLVDKAKESGADCIKFQTFVSKNLASKNAKKAKYQKTSNADEEQLSMLEKLELSFEEFLELYDYCHSKEIKFLSTGFDFDSIDFLDSLGMDTWKVPSGELTNLPYLEKVSSLGKPVILSTGMATMKDIQDATKVLLDNNVNDLTILHCTTEYPTPFEEVNLRAMLTLKETFNVPVGYSDHTMGIEVPIAAVSLGAKVIEKHFTLDRNMEGPDHNASLEPEELKAMVQSIRNIEVAMGTGTKAPSPSEMKNMSVARKSIVAKKAIQKGEYFDNDNLTVKRPGNGVSPMKWYEIIGEVANRDYQEDEMIDQ</sequence>
<gene>
    <name evidence="2" type="primary">neuB</name>
    <name evidence="2" type="ORF">GLW00_03160</name>
</gene>
<dbReference type="GO" id="GO:0047444">
    <property type="term" value="F:N-acylneuraminate-9-phosphate synthase activity"/>
    <property type="evidence" value="ECO:0007669"/>
    <property type="project" value="TreeGrafter"/>
</dbReference>
<dbReference type="Pfam" id="PF08666">
    <property type="entry name" value="SAF"/>
    <property type="match status" value="1"/>
</dbReference>